<evidence type="ECO:0000256" key="1">
    <source>
        <dbReference type="ARBA" id="ARBA00004123"/>
    </source>
</evidence>
<dbReference type="InterPro" id="IPR009072">
    <property type="entry name" value="Histone-fold"/>
</dbReference>
<dbReference type="GO" id="GO:0016251">
    <property type="term" value="F:RNA polymerase II general transcription initiation factor activity"/>
    <property type="evidence" value="ECO:0007669"/>
    <property type="project" value="TreeGrafter"/>
</dbReference>
<comment type="subcellular location">
    <subcellularLocation>
        <location evidence="1">Nucleus</location>
    </subcellularLocation>
</comment>
<dbReference type="PANTHER" id="PTHR13218">
    <property type="entry name" value="TRANSCRIPTION INITIATION FACTOR TFIID SUBUNIT 11-RELATED"/>
    <property type="match status" value="1"/>
</dbReference>
<name>A0A6N2M4M8_SALVM</name>
<dbReference type="GO" id="GO:0005669">
    <property type="term" value="C:transcription factor TFIID complex"/>
    <property type="evidence" value="ECO:0007669"/>
    <property type="project" value="InterPro"/>
</dbReference>
<evidence type="ECO:0000256" key="5">
    <source>
        <dbReference type="ARBA" id="ARBA00023242"/>
    </source>
</evidence>
<dbReference type="EMBL" id="CAADRP010001707">
    <property type="protein sequence ID" value="VFU48911.1"/>
    <property type="molecule type" value="Genomic_DNA"/>
</dbReference>
<dbReference type="Gene3D" id="1.10.20.10">
    <property type="entry name" value="Histone, subunit A"/>
    <property type="match status" value="1"/>
</dbReference>
<evidence type="ECO:0000256" key="3">
    <source>
        <dbReference type="ARBA" id="ARBA00023015"/>
    </source>
</evidence>
<dbReference type="AlphaFoldDB" id="A0A6N2M4M8"/>
<organism evidence="7">
    <name type="scientific">Salix viminalis</name>
    <name type="common">Common osier</name>
    <name type="synonym">Basket willow</name>
    <dbReference type="NCBI Taxonomy" id="40686"/>
    <lineage>
        <taxon>Eukaryota</taxon>
        <taxon>Viridiplantae</taxon>
        <taxon>Streptophyta</taxon>
        <taxon>Embryophyta</taxon>
        <taxon>Tracheophyta</taxon>
        <taxon>Spermatophyta</taxon>
        <taxon>Magnoliopsida</taxon>
        <taxon>eudicotyledons</taxon>
        <taxon>Gunneridae</taxon>
        <taxon>Pentapetalae</taxon>
        <taxon>rosids</taxon>
        <taxon>fabids</taxon>
        <taxon>Malpighiales</taxon>
        <taxon>Salicaceae</taxon>
        <taxon>Saliceae</taxon>
        <taxon>Salix</taxon>
    </lineage>
</organism>
<feature type="domain" description="TAFII28-like protein" evidence="6">
    <location>
        <begin position="5"/>
        <end position="45"/>
    </location>
</feature>
<evidence type="ECO:0000259" key="6">
    <source>
        <dbReference type="Pfam" id="PF04719"/>
    </source>
</evidence>
<keyword evidence="3" id="KW-0805">Transcription regulation</keyword>
<sequence>MDVELSNLLKNKMSRYESFHRSALQKTNMKRLLVTITGSQKISTNDDCGLRQNCNDGKEGIWANQTLTHKRSI</sequence>
<evidence type="ECO:0000256" key="4">
    <source>
        <dbReference type="ARBA" id="ARBA00023163"/>
    </source>
</evidence>
<gene>
    <name evidence="7" type="ORF">SVIM_LOCUS321867</name>
</gene>
<evidence type="ECO:0000256" key="2">
    <source>
        <dbReference type="ARBA" id="ARBA00009788"/>
    </source>
</evidence>
<dbReference type="GO" id="GO:0051123">
    <property type="term" value="P:RNA polymerase II preinitiation complex assembly"/>
    <property type="evidence" value="ECO:0007669"/>
    <property type="project" value="InterPro"/>
</dbReference>
<protein>
    <recommendedName>
        <fullName evidence="6">TAFII28-like protein domain-containing protein</fullName>
    </recommendedName>
</protein>
<comment type="similarity">
    <text evidence="2">Belongs to the TAF11 family.</text>
</comment>
<dbReference type="Pfam" id="PF04719">
    <property type="entry name" value="TAFII28"/>
    <property type="match status" value="1"/>
</dbReference>
<dbReference type="InterPro" id="IPR006809">
    <property type="entry name" value="TAFII28_dom"/>
</dbReference>
<accession>A0A6N2M4M8</accession>
<dbReference type="GO" id="GO:0046982">
    <property type="term" value="F:protein heterodimerization activity"/>
    <property type="evidence" value="ECO:0007669"/>
    <property type="project" value="InterPro"/>
</dbReference>
<reference evidence="7" key="1">
    <citation type="submission" date="2019-03" db="EMBL/GenBank/DDBJ databases">
        <authorList>
            <person name="Mank J."/>
            <person name="Almeida P."/>
        </authorList>
    </citation>
    <scope>NUCLEOTIDE SEQUENCE</scope>
    <source>
        <strain evidence="7">78183</strain>
    </source>
</reference>
<dbReference type="InterPro" id="IPR045127">
    <property type="entry name" value="TAF11-like"/>
</dbReference>
<evidence type="ECO:0000313" key="7">
    <source>
        <dbReference type="EMBL" id="VFU48911.1"/>
    </source>
</evidence>
<keyword evidence="5" id="KW-0539">Nucleus</keyword>
<dbReference type="PANTHER" id="PTHR13218:SF8">
    <property type="entry name" value="TRANSCRIPTION INITIATION FACTOR TFIID SUBUNIT 11"/>
    <property type="match status" value="1"/>
</dbReference>
<keyword evidence="4" id="KW-0804">Transcription</keyword>
<proteinExistence type="inferred from homology"/>